<evidence type="ECO:0000256" key="4">
    <source>
        <dbReference type="SAM" id="Phobius"/>
    </source>
</evidence>
<dbReference type="SUPFAM" id="SSF53448">
    <property type="entry name" value="Nucleotide-diphospho-sugar transferases"/>
    <property type="match status" value="1"/>
</dbReference>
<keyword evidence="4" id="KW-1133">Transmembrane helix</keyword>
<protein>
    <submittedName>
        <fullName evidence="5">Glycosyltransferase family 2 protein</fullName>
    </submittedName>
</protein>
<keyword evidence="4" id="KW-0812">Transmembrane</keyword>
<sequence>MNILLVILAGTSVFLIFAYFLYSSLILLLPPFKNSNAKERVKDDTELTYLFLIPCLNEELVIEKTINSILSLKYDKKMVVVIDDDSVDNTVNIIKGLKNPNVRIIERKKPNAQLGKGESLNYAYSKIKRAVSLLNLDPDKIILTVIDGDGRPSTNFLEEASKCFSDPSIGAAQARVRITNRAKMLPMLQDIEFYSTVAAIQNSREYTESVGLGGNGQFTRLSALYDLGETPWSKCLLEDFDLGLSILLKGWKSKYLGKAIVYQQGLTSIKRFIRQRARWVQGNIQSMSRLREIVKSEKLQGISKLDIYYFLAQPWINLLGSLIMVFSWFMILFFFQAIDWQAGFNNSLENSGAILIILALIFGPGLVWCIYYYEQSKQDANGTSLFRAILASICMPLYNILTIPSIWLAFWKQVTRNILRLVGKTTAMVLPTIFLL</sequence>
<dbReference type="AlphaFoldDB" id="A0A842FMH6"/>
<dbReference type="InterPro" id="IPR029044">
    <property type="entry name" value="Nucleotide-diphossugar_trans"/>
</dbReference>
<proteinExistence type="inferred from homology"/>
<dbReference type="EMBL" id="JAARZS010000016">
    <property type="protein sequence ID" value="MBC2284219.1"/>
    <property type="molecule type" value="Genomic_DNA"/>
</dbReference>
<evidence type="ECO:0000313" key="5">
    <source>
        <dbReference type="EMBL" id="MBC2284219.1"/>
    </source>
</evidence>
<organism evidence="5 6">
    <name type="scientific">Listeria booriae</name>
    <dbReference type="NCBI Taxonomy" id="1552123"/>
    <lineage>
        <taxon>Bacteria</taxon>
        <taxon>Bacillati</taxon>
        <taxon>Bacillota</taxon>
        <taxon>Bacilli</taxon>
        <taxon>Bacillales</taxon>
        <taxon>Listeriaceae</taxon>
        <taxon>Listeria</taxon>
    </lineage>
</organism>
<comment type="caution">
    <text evidence="5">The sequence shown here is derived from an EMBL/GenBank/DDBJ whole genome shotgun (WGS) entry which is preliminary data.</text>
</comment>
<dbReference type="Pfam" id="PF13641">
    <property type="entry name" value="Glyco_tranf_2_3"/>
    <property type="match status" value="1"/>
</dbReference>
<name>A0A842FMH6_9LIST</name>
<dbReference type="Gene3D" id="3.90.550.10">
    <property type="entry name" value="Spore Coat Polysaccharide Biosynthesis Protein SpsA, Chain A"/>
    <property type="match status" value="1"/>
</dbReference>
<keyword evidence="3 5" id="KW-0808">Transferase</keyword>
<accession>A0A842FMH6</accession>
<feature type="transmembrane region" description="Helical" evidence="4">
    <location>
        <begin position="6"/>
        <end position="29"/>
    </location>
</feature>
<dbReference type="PANTHER" id="PTHR43630">
    <property type="entry name" value="POLY-BETA-1,6-N-ACETYL-D-GLUCOSAMINE SYNTHASE"/>
    <property type="match status" value="1"/>
</dbReference>
<evidence type="ECO:0000313" key="6">
    <source>
        <dbReference type="Proteomes" id="UP000585696"/>
    </source>
</evidence>
<evidence type="ECO:0000256" key="3">
    <source>
        <dbReference type="ARBA" id="ARBA00022679"/>
    </source>
</evidence>
<feature type="transmembrane region" description="Helical" evidence="4">
    <location>
        <begin position="385"/>
        <end position="410"/>
    </location>
</feature>
<comment type="similarity">
    <text evidence="1">Belongs to the glycosyltransferase 2 family.</text>
</comment>
<evidence type="ECO:0000256" key="2">
    <source>
        <dbReference type="ARBA" id="ARBA00022676"/>
    </source>
</evidence>
<feature type="transmembrane region" description="Helical" evidence="4">
    <location>
        <begin position="315"/>
        <end position="338"/>
    </location>
</feature>
<evidence type="ECO:0000256" key="1">
    <source>
        <dbReference type="ARBA" id="ARBA00006739"/>
    </source>
</evidence>
<dbReference type="Proteomes" id="UP000585696">
    <property type="component" value="Unassembled WGS sequence"/>
</dbReference>
<keyword evidence="2" id="KW-0328">Glycosyltransferase</keyword>
<reference evidence="5 6" key="1">
    <citation type="submission" date="2020-03" db="EMBL/GenBank/DDBJ databases">
        <title>Soil Listeria distribution.</title>
        <authorList>
            <person name="Liao J."/>
            <person name="Wiedmann M."/>
        </authorList>
    </citation>
    <scope>NUCLEOTIDE SEQUENCE [LARGE SCALE GENOMIC DNA]</scope>
    <source>
        <strain evidence="5 6">FSL L7-0054</strain>
    </source>
</reference>
<gene>
    <name evidence="5" type="ORF">HCB69_07500</name>
</gene>
<feature type="transmembrane region" description="Helical" evidence="4">
    <location>
        <begin position="350"/>
        <end position="373"/>
    </location>
</feature>
<dbReference type="PANTHER" id="PTHR43630:SF1">
    <property type="entry name" value="POLY-BETA-1,6-N-ACETYL-D-GLUCOSAMINE SYNTHASE"/>
    <property type="match status" value="1"/>
</dbReference>
<dbReference type="GO" id="GO:0016757">
    <property type="term" value="F:glycosyltransferase activity"/>
    <property type="evidence" value="ECO:0007669"/>
    <property type="project" value="UniProtKB-KW"/>
</dbReference>
<keyword evidence="4" id="KW-0472">Membrane</keyword>
<dbReference type="RefSeq" id="WP_185655401.1">
    <property type="nucleotide sequence ID" value="NZ_JAARZS010000016.1"/>
</dbReference>